<feature type="region of interest" description="Disordered" evidence="1">
    <location>
        <begin position="296"/>
        <end position="336"/>
    </location>
</feature>
<name>A0A1Q5PP18_9ACTO</name>
<feature type="compositionally biased region" description="Acidic residues" evidence="1">
    <location>
        <begin position="327"/>
        <end position="336"/>
    </location>
</feature>
<protein>
    <recommendedName>
        <fullName evidence="4">PAC2 family protein</fullName>
    </recommendedName>
</protein>
<comment type="caution">
    <text evidence="2">The sequence shown here is derived from an EMBL/GenBank/DDBJ whole genome shotgun (WGS) entry which is preliminary data.</text>
</comment>
<dbReference type="STRING" id="156892.BM477_04495"/>
<dbReference type="SUPFAM" id="SSF159659">
    <property type="entry name" value="Cgl1923-like"/>
    <property type="match status" value="1"/>
</dbReference>
<reference evidence="3" key="1">
    <citation type="submission" date="2016-11" db="EMBL/GenBank/DDBJ databases">
        <title>Actinomyces gypaetusis sp. nov. isolated from Gypaetus barbatus in Qinghai Tibet Plateau China.</title>
        <authorList>
            <person name="Meng X."/>
        </authorList>
    </citation>
    <scope>NUCLEOTIDE SEQUENCE [LARGE SCALE GENOMIC DNA]</scope>
    <source>
        <strain evidence="3">DSM 15383</strain>
    </source>
</reference>
<dbReference type="InterPro" id="IPR038389">
    <property type="entry name" value="PSMG2_sf"/>
</dbReference>
<evidence type="ECO:0000256" key="1">
    <source>
        <dbReference type="SAM" id="MobiDB-lite"/>
    </source>
</evidence>
<dbReference type="InterPro" id="IPR008492">
    <property type="entry name" value="Rv2714-like"/>
</dbReference>
<dbReference type="EMBL" id="MPDM01000004">
    <property type="protein sequence ID" value="OKL49252.1"/>
    <property type="molecule type" value="Genomic_DNA"/>
</dbReference>
<dbReference type="PIRSF" id="PIRSF028754">
    <property type="entry name" value="UCP028754"/>
    <property type="match status" value="1"/>
</dbReference>
<dbReference type="InterPro" id="IPR019151">
    <property type="entry name" value="Proteasome_assmbl_chaperone_2"/>
</dbReference>
<dbReference type="OrthoDB" id="3733464at2"/>
<dbReference type="RefSeq" id="WP_075361491.1">
    <property type="nucleotide sequence ID" value="NZ_MPDM01000004.1"/>
</dbReference>
<dbReference type="AlphaFoldDB" id="A0A1Q5PP18"/>
<evidence type="ECO:0000313" key="3">
    <source>
        <dbReference type="Proteomes" id="UP000186465"/>
    </source>
</evidence>
<dbReference type="Proteomes" id="UP000186465">
    <property type="component" value="Unassembled WGS sequence"/>
</dbReference>
<evidence type="ECO:0008006" key="4">
    <source>
        <dbReference type="Google" id="ProtNLM"/>
    </source>
</evidence>
<dbReference type="Gene3D" id="3.40.50.10900">
    <property type="entry name" value="PAC-like subunit"/>
    <property type="match status" value="1"/>
</dbReference>
<gene>
    <name evidence="2" type="ORF">BM477_04495</name>
</gene>
<feature type="compositionally biased region" description="Basic and acidic residues" evidence="1">
    <location>
        <begin position="296"/>
        <end position="313"/>
    </location>
</feature>
<sequence>MNESLFSAGPHSDAQAPVLIHYLHGAIDAGAACRLAMLQMFDATVVGRVATFNSDELVDYRSSRPVATVRDWTLTKVDTAEIALELASDLEGNPFLILHGPEPDFRWEAFAEQVRVFAQQAGVKKAISLMSVPAAVPHTRPTRVHLTSTDLRDEDDTLPEISLMSVATSTSMFLQERLAHCSEIESVGLVTSVPYYLHETEYFPAASELIQAIGQMGGLSLPVGDLQAAAHQARTEIETGLQENEELSGLVKMLEERFDSIVAAHDESIETPSTSFEDTAIPSADEIGHSLESFLRFEQDRKEKTQKPAEKSRFPRRPRRDPRLSGEGDETPSESS</sequence>
<evidence type="ECO:0000313" key="2">
    <source>
        <dbReference type="EMBL" id="OKL49252.1"/>
    </source>
</evidence>
<dbReference type="Pfam" id="PF09754">
    <property type="entry name" value="PAC2"/>
    <property type="match status" value="1"/>
</dbReference>
<keyword evidence="3" id="KW-1185">Reference proteome</keyword>
<organism evidence="2 3">
    <name type="scientific">Boudabousia marimammalium</name>
    <dbReference type="NCBI Taxonomy" id="156892"/>
    <lineage>
        <taxon>Bacteria</taxon>
        <taxon>Bacillati</taxon>
        <taxon>Actinomycetota</taxon>
        <taxon>Actinomycetes</taxon>
        <taxon>Actinomycetales</taxon>
        <taxon>Actinomycetaceae</taxon>
        <taxon>Boudabousia</taxon>
    </lineage>
</organism>
<proteinExistence type="predicted"/>
<dbReference type="Gene3D" id="1.10.287.100">
    <property type="match status" value="1"/>
</dbReference>
<accession>A0A1Q5PP18</accession>